<dbReference type="SUPFAM" id="SSF55961">
    <property type="entry name" value="Bet v1-like"/>
    <property type="match status" value="1"/>
</dbReference>
<evidence type="ECO:0000313" key="2">
    <source>
        <dbReference type="Proteomes" id="UP000295805"/>
    </source>
</evidence>
<dbReference type="EMBL" id="SMCX01000029">
    <property type="protein sequence ID" value="TCW20638.1"/>
    <property type="molecule type" value="Genomic_DNA"/>
</dbReference>
<reference evidence="1 2" key="1">
    <citation type="submission" date="2019-03" db="EMBL/GenBank/DDBJ databases">
        <title>Root nodule microbial communities of legume samples collected from USA, Mexico and Botswana.</title>
        <authorList>
            <person name="Hirsch A."/>
        </authorList>
    </citation>
    <scope>NUCLEOTIDE SEQUENCE [LARGE SCALE GENOMIC DNA]</scope>
    <source>
        <strain evidence="1 2">55</strain>
    </source>
</reference>
<dbReference type="InterPro" id="IPR023393">
    <property type="entry name" value="START-like_dom_sf"/>
</dbReference>
<dbReference type="InterPro" id="IPR019587">
    <property type="entry name" value="Polyketide_cyclase/dehydratase"/>
</dbReference>
<name>A0A4R3ZP77_9ACTN</name>
<dbReference type="PANTHER" id="PTHR36166:SF1">
    <property type="entry name" value="SRPBCC DOMAIN-CONTAINING PROTEIN"/>
    <property type="match status" value="1"/>
</dbReference>
<evidence type="ECO:0000313" key="1">
    <source>
        <dbReference type="EMBL" id="TCW20638.1"/>
    </source>
</evidence>
<proteinExistence type="predicted"/>
<evidence type="ECO:0008006" key="3">
    <source>
        <dbReference type="Google" id="ProtNLM"/>
    </source>
</evidence>
<dbReference type="RefSeq" id="WP_131886402.1">
    <property type="nucleotide sequence ID" value="NZ_CP143053.1"/>
</dbReference>
<organism evidence="1 2">
    <name type="scientific">Dietzia cinnamea</name>
    <dbReference type="NCBI Taxonomy" id="321318"/>
    <lineage>
        <taxon>Bacteria</taxon>
        <taxon>Bacillati</taxon>
        <taxon>Actinomycetota</taxon>
        <taxon>Actinomycetes</taxon>
        <taxon>Mycobacteriales</taxon>
        <taxon>Dietziaceae</taxon>
        <taxon>Dietzia</taxon>
    </lineage>
</organism>
<comment type="caution">
    <text evidence="1">The sequence shown here is derived from an EMBL/GenBank/DDBJ whole genome shotgun (WGS) entry which is preliminary data.</text>
</comment>
<gene>
    <name evidence="1" type="ORF">EDD19_1292</name>
</gene>
<dbReference type="Pfam" id="PF10604">
    <property type="entry name" value="Polyketide_cyc2"/>
    <property type="match status" value="1"/>
</dbReference>
<protein>
    <recommendedName>
        <fullName evidence="3">SRPBCC domain-containing protein</fullName>
    </recommendedName>
</protein>
<dbReference type="Gene3D" id="3.30.530.20">
    <property type="match status" value="1"/>
</dbReference>
<sequence>MAKAAKRRRPILRYTAIAATAVLLPAVAYSIWAVSRDYEMSSALEIEATADEVWAVLADRESYPRWNPFIVSSAGDLVEGGTLTNELIDTNGGSMTFTPTVLTVEPGRELRWKGSVVLPGIFDGEHWFTIEPAGDGRVVLHQEERFSGIAVPPMIGSIRETTLPMFDRMNEALAAEVSRRR</sequence>
<dbReference type="Proteomes" id="UP000295805">
    <property type="component" value="Unassembled WGS sequence"/>
</dbReference>
<dbReference type="PANTHER" id="PTHR36166">
    <property type="entry name" value="CHROMOSOME 9, WHOLE GENOME SHOTGUN SEQUENCE"/>
    <property type="match status" value="1"/>
</dbReference>
<dbReference type="CDD" id="cd07822">
    <property type="entry name" value="SRPBCC_4"/>
    <property type="match status" value="1"/>
</dbReference>
<dbReference type="GeneID" id="89529391"/>
<accession>A0A4R3ZP77</accession>
<dbReference type="AlphaFoldDB" id="A0A4R3ZP77"/>